<dbReference type="PANTHER" id="PTHR36932:SF1">
    <property type="entry name" value="CAPSULAR POLYSACCHARIDE BIOSYNTHESIS PROTEIN"/>
    <property type="match status" value="1"/>
</dbReference>
<keyword evidence="2" id="KW-1185">Reference proteome</keyword>
<reference evidence="1 2" key="1">
    <citation type="journal article" date="2012" name="J. Bacteriol.">
        <title>Genome Sequence of Blastococcus saxobsidens DD2, a Stone-Inhabiting Bacterium.</title>
        <authorList>
            <person name="Chouaia B."/>
            <person name="Crotti E."/>
            <person name="Brusetti L."/>
            <person name="Daffonchio D."/>
            <person name="Essoussi I."/>
            <person name="Nouioui I."/>
            <person name="Sbissi I."/>
            <person name="Ghodhbane-Gtari F."/>
            <person name="Gtari M."/>
            <person name="Vacherie B."/>
            <person name="Barbe V."/>
            <person name="Medigue C."/>
            <person name="Gury J."/>
            <person name="Pujic P."/>
            <person name="Normand P."/>
        </authorList>
    </citation>
    <scope>NUCLEOTIDE SEQUENCE [LARGE SCALE GENOMIC DNA]</scope>
    <source>
        <strain evidence="1 2">DD2</strain>
    </source>
</reference>
<dbReference type="PANTHER" id="PTHR36932">
    <property type="entry name" value="CAPSULAR POLYSACCHARIDE BIOSYNTHESIS PROTEIN"/>
    <property type="match status" value="1"/>
</dbReference>
<dbReference type="Proteomes" id="UP000007517">
    <property type="component" value="Chromosome"/>
</dbReference>
<dbReference type="eggNOG" id="COG1541">
    <property type="taxonomic scope" value="Bacteria"/>
</dbReference>
<dbReference type="AlphaFoldDB" id="H6RQX2"/>
<dbReference type="InterPro" id="IPR053158">
    <property type="entry name" value="CapK_Type1_Caps_Biosynth"/>
</dbReference>
<dbReference type="OrthoDB" id="580775at2"/>
<dbReference type="Gene3D" id="3.40.50.12780">
    <property type="entry name" value="N-terminal domain of ligase-like"/>
    <property type="match status" value="1"/>
</dbReference>
<dbReference type="InterPro" id="IPR042099">
    <property type="entry name" value="ANL_N_sf"/>
</dbReference>
<accession>H6RQX2</accession>
<reference evidence="2" key="2">
    <citation type="submission" date="2012-02" db="EMBL/GenBank/DDBJ databases">
        <title>Complete genome sequence of Blastococcus saxobsidens strain DD2.</title>
        <authorList>
            <person name="Genoscope."/>
        </authorList>
    </citation>
    <scope>NUCLEOTIDE SEQUENCE [LARGE SCALE GENOMIC DNA]</scope>
    <source>
        <strain evidence="2">DD2</strain>
    </source>
</reference>
<gene>
    <name evidence="1" type="ordered locus">BLASA_1937</name>
</gene>
<evidence type="ECO:0000313" key="1">
    <source>
        <dbReference type="EMBL" id="CCG02851.1"/>
    </source>
</evidence>
<dbReference type="RefSeq" id="WP_014375734.1">
    <property type="nucleotide sequence ID" value="NC_016943.1"/>
</dbReference>
<evidence type="ECO:0000313" key="2">
    <source>
        <dbReference type="Proteomes" id="UP000007517"/>
    </source>
</evidence>
<name>H6RQX2_BLASD</name>
<dbReference type="HOGENOM" id="CLU_2056819_0_0_11"/>
<organism evidence="1 2">
    <name type="scientific">Blastococcus saxobsidens (strain DD2)</name>
    <dbReference type="NCBI Taxonomy" id="1146883"/>
    <lineage>
        <taxon>Bacteria</taxon>
        <taxon>Bacillati</taxon>
        <taxon>Actinomycetota</taxon>
        <taxon>Actinomycetes</taxon>
        <taxon>Geodermatophilales</taxon>
        <taxon>Geodermatophilaceae</taxon>
        <taxon>Blastococcus</taxon>
    </lineage>
</organism>
<proteinExistence type="predicted"/>
<dbReference type="STRING" id="1146883.BLASA_1937"/>
<protein>
    <submittedName>
        <fullName evidence="1">Uncharacterized protein</fullName>
    </submittedName>
</protein>
<sequence length="119" mass="12624">MLLTNLTNLTNLANLANRVEPILRYDLGDGVLVRPDPCPCGRPLPTIQVHGRTADVLIFPAAHGTPLTDTPLTLSAVLDRVPGIGLAQIRQTAPATVSVRLRSTPGADRTAVWRTLSAG</sequence>
<dbReference type="EMBL" id="FO117623">
    <property type="protein sequence ID" value="CCG02851.1"/>
    <property type="molecule type" value="Genomic_DNA"/>
</dbReference>
<dbReference type="KEGG" id="bsd:BLASA_1937"/>